<protein>
    <submittedName>
        <fullName evidence="2">Uncharacterized protein</fullName>
    </submittedName>
</protein>
<dbReference type="Proteomes" id="UP000799118">
    <property type="component" value="Unassembled WGS sequence"/>
</dbReference>
<organism evidence="2 3">
    <name type="scientific">Gymnopus androsaceus JB14</name>
    <dbReference type="NCBI Taxonomy" id="1447944"/>
    <lineage>
        <taxon>Eukaryota</taxon>
        <taxon>Fungi</taxon>
        <taxon>Dikarya</taxon>
        <taxon>Basidiomycota</taxon>
        <taxon>Agaricomycotina</taxon>
        <taxon>Agaricomycetes</taxon>
        <taxon>Agaricomycetidae</taxon>
        <taxon>Agaricales</taxon>
        <taxon>Marasmiineae</taxon>
        <taxon>Omphalotaceae</taxon>
        <taxon>Gymnopus</taxon>
    </lineage>
</organism>
<proteinExistence type="predicted"/>
<keyword evidence="3" id="KW-1185">Reference proteome</keyword>
<evidence type="ECO:0000313" key="3">
    <source>
        <dbReference type="Proteomes" id="UP000799118"/>
    </source>
</evidence>
<feature type="region of interest" description="Disordered" evidence="1">
    <location>
        <begin position="179"/>
        <end position="204"/>
    </location>
</feature>
<dbReference type="AlphaFoldDB" id="A0A6A4I0G1"/>
<feature type="compositionally biased region" description="Basic and acidic residues" evidence="1">
    <location>
        <begin position="190"/>
        <end position="204"/>
    </location>
</feature>
<gene>
    <name evidence="2" type="ORF">BT96DRAFT_554846</name>
</gene>
<evidence type="ECO:0000256" key="1">
    <source>
        <dbReference type="SAM" id="MobiDB-lite"/>
    </source>
</evidence>
<dbReference type="OrthoDB" id="2878844at2759"/>
<reference evidence="2" key="1">
    <citation type="journal article" date="2019" name="Environ. Microbiol.">
        <title>Fungal ecological strategies reflected in gene transcription - a case study of two litter decomposers.</title>
        <authorList>
            <person name="Barbi F."/>
            <person name="Kohler A."/>
            <person name="Barry K."/>
            <person name="Baskaran P."/>
            <person name="Daum C."/>
            <person name="Fauchery L."/>
            <person name="Ihrmark K."/>
            <person name="Kuo A."/>
            <person name="LaButti K."/>
            <person name="Lipzen A."/>
            <person name="Morin E."/>
            <person name="Grigoriev I.V."/>
            <person name="Henrissat B."/>
            <person name="Lindahl B."/>
            <person name="Martin F."/>
        </authorList>
    </citation>
    <scope>NUCLEOTIDE SEQUENCE</scope>
    <source>
        <strain evidence="2">JB14</strain>
    </source>
</reference>
<dbReference type="EMBL" id="ML769435">
    <property type="protein sequence ID" value="KAE9402434.1"/>
    <property type="molecule type" value="Genomic_DNA"/>
</dbReference>
<accession>A0A6A4I0G1</accession>
<sequence>MTSQLSFFISLSTSLIGVPRANNGFSKLISIIFPPRLTSQALFGIACTSFSVPLCIDLYCQLRLLWIQRQLDYLNKLVDHRTLMYGIHKRKLDKILATKEEVRRDGEQWQKDRQDLESVMEFVLNDRELPHYPDDKDDDVVRLLVWNQQDKEIERMFSEIKAFRKEIEAKIDWVEKASEELNSSTDTEETEVKRMQDKVSRLLA</sequence>
<name>A0A6A4I0G1_9AGAR</name>
<evidence type="ECO:0000313" key="2">
    <source>
        <dbReference type="EMBL" id="KAE9402434.1"/>
    </source>
</evidence>